<evidence type="ECO:0000256" key="4">
    <source>
        <dbReference type="ARBA" id="ARBA00022496"/>
    </source>
</evidence>
<dbReference type="InterPro" id="IPR051535">
    <property type="entry name" value="Siderophore_ABC-ATPase"/>
</dbReference>
<dbReference type="InterPro" id="IPR027417">
    <property type="entry name" value="P-loop_NTPase"/>
</dbReference>
<dbReference type="RefSeq" id="WP_076311009.1">
    <property type="nucleotide sequence ID" value="NZ_JBHUMJ010000002.1"/>
</dbReference>
<evidence type="ECO:0000313" key="9">
    <source>
        <dbReference type="EMBL" id="MFD2700285.1"/>
    </source>
</evidence>
<reference evidence="10" key="1">
    <citation type="journal article" date="2019" name="Int. J. Syst. Evol. Microbiol.">
        <title>The Global Catalogue of Microorganisms (GCM) 10K type strain sequencing project: providing services to taxonomists for standard genome sequencing and annotation.</title>
        <authorList>
            <consortium name="The Broad Institute Genomics Platform"/>
            <consortium name="The Broad Institute Genome Sequencing Center for Infectious Disease"/>
            <person name="Wu L."/>
            <person name="Ma J."/>
        </authorList>
    </citation>
    <scope>NUCLEOTIDE SEQUENCE [LARGE SCALE GENOMIC DNA]</scope>
    <source>
        <strain evidence="10">KCTC 33849</strain>
    </source>
</reference>
<dbReference type="InterPro" id="IPR038729">
    <property type="entry name" value="Rad50/SbcC_AAA"/>
</dbReference>
<dbReference type="InterPro" id="IPR003959">
    <property type="entry name" value="ATPase_AAA_core"/>
</dbReference>
<name>A0ABW5SKM7_9BACL</name>
<keyword evidence="6" id="KW-0406">Ion transport</keyword>
<keyword evidence="2" id="KW-0813">Transport</keyword>
<feature type="domain" description="AAA+ ATPase" evidence="8">
    <location>
        <begin position="35"/>
        <end position="210"/>
    </location>
</feature>
<accession>A0ABW5SKM7</accession>
<keyword evidence="7" id="KW-0472">Membrane</keyword>
<evidence type="ECO:0000256" key="2">
    <source>
        <dbReference type="ARBA" id="ARBA00022448"/>
    </source>
</evidence>
<dbReference type="SMART" id="SM00382">
    <property type="entry name" value="AAA"/>
    <property type="match status" value="1"/>
</dbReference>
<evidence type="ECO:0000256" key="1">
    <source>
        <dbReference type="ARBA" id="ARBA00004202"/>
    </source>
</evidence>
<sequence length="238" mass="27288">MYLKRVLMLHDKIENSEAYPFSIPSIHSMEEIQFRKPVSFFVGENGSGKSTLLEAIAYQCGFHTAGGGRNNLYDVEASESALGDYIRLSWMPKITNGFFLRAESFYQFASHIDSDPEHLPNYGGKSLHHQSHGESFLSLFVHRFGSQRAIYLLDEPEAALSPTRQLSLLRVIYDLREQAQFIIATHSPILLGYPDADIFSFDQTPIRPIAYEDTEHYQVTRRFLENKKQILNELFSDD</sequence>
<dbReference type="SUPFAM" id="SSF52540">
    <property type="entry name" value="P-loop containing nucleoside triphosphate hydrolases"/>
    <property type="match status" value="1"/>
</dbReference>
<keyword evidence="3" id="KW-1003">Cell membrane</keyword>
<organism evidence="9 10">
    <name type="scientific">Paenibacillus shunpengii</name>
    <dbReference type="NCBI Taxonomy" id="2054424"/>
    <lineage>
        <taxon>Bacteria</taxon>
        <taxon>Bacillati</taxon>
        <taxon>Bacillota</taxon>
        <taxon>Bacilli</taxon>
        <taxon>Bacillales</taxon>
        <taxon>Paenibacillaceae</taxon>
        <taxon>Paenibacillus</taxon>
    </lineage>
</organism>
<gene>
    <name evidence="9" type="ORF">ACFSVM_07365</name>
</gene>
<evidence type="ECO:0000256" key="5">
    <source>
        <dbReference type="ARBA" id="ARBA00023004"/>
    </source>
</evidence>
<keyword evidence="10" id="KW-1185">Reference proteome</keyword>
<evidence type="ECO:0000313" key="10">
    <source>
        <dbReference type="Proteomes" id="UP001597540"/>
    </source>
</evidence>
<dbReference type="Gene3D" id="3.40.50.300">
    <property type="entry name" value="P-loop containing nucleotide triphosphate hydrolases"/>
    <property type="match status" value="2"/>
</dbReference>
<evidence type="ECO:0000256" key="6">
    <source>
        <dbReference type="ARBA" id="ARBA00023065"/>
    </source>
</evidence>
<evidence type="ECO:0000259" key="8">
    <source>
        <dbReference type="SMART" id="SM00382"/>
    </source>
</evidence>
<keyword evidence="4" id="KW-0410">Iron transport</keyword>
<dbReference type="Pfam" id="PF13304">
    <property type="entry name" value="AAA_21"/>
    <property type="match status" value="1"/>
</dbReference>
<evidence type="ECO:0000256" key="7">
    <source>
        <dbReference type="ARBA" id="ARBA00023136"/>
    </source>
</evidence>
<evidence type="ECO:0000256" key="3">
    <source>
        <dbReference type="ARBA" id="ARBA00022475"/>
    </source>
</evidence>
<dbReference type="EMBL" id="JBHUMJ010000002">
    <property type="protein sequence ID" value="MFD2700285.1"/>
    <property type="molecule type" value="Genomic_DNA"/>
</dbReference>
<dbReference type="Proteomes" id="UP001597540">
    <property type="component" value="Unassembled WGS sequence"/>
</dbReference>
<dbReference type="Pfam" id="PF13476">
    <property type="entry name" value="AAA_23"/>
    <property type="match status" value="1"/>
</dbReference>
<keyword evidence="5" id="KW-0408">Iron</keyword>
<dbReference type="PANTHER" id="PTHR42771">
    <property type="entry name" value="IRON(3+)-HYDROXAMATE IMPORT ATP-BINDING PROTEIN FHUC"/>
    <property type="match status" value="1"/>
</dbReference>
<comment type="caution">
    <text evidence="9">The sequence shown here is derived from an EMBL/GenBank/DDBJ whole genome shotgun (WGS) entry which is preliminary data.</text>
</comment>
<proteinExistence type="predicted"/>
<protein>
    <submittedName>
        <fullName evidence="9">AAA family ATPase</fullName>
    </submittedName>
</protein>
<comment type="subcellular location">
    <subcellularLocation>
        <location evidence="1">Cell membrane</location>
        <topology evidence="1">Peripheral membrane protein</topology>
    </subcellularLocation>
</comment>
<dbReference type="InterPro" id="IPR003593">
    <property type="entry name" value="AAA+_ATPase"/>
</dbReference>
<dbReference type="PANTHER" id="PTHR42771:SF2">
    <property type="entry name" value="IRON(3+)-HYDROXAMATE IMPORT ATP-BINDING PROTEIN FHUC"/>
    <property type="match status" value="1"/>
</dbReference>